<feature type="compositionally biased region" description="Low complexity" evidence="1">
    <location>
        <begin position="118"/>
        <end position="129"/>
    </location>
</feature>
<name>K0S525_THAOC</name>
<sequence>MKSIFADVTLLDRYSKTYESKDVELKSATIIFCGILSTVGVDRFVQVHAGTLKLADLTDNLTGSQDRSDHGKFGRAGDHVRHGGDPAQQGQQGWQQGRGSASGALALIERLRRGLPLARPGKGAAAAEEGPWEEDADGAHHRHSEWPVGPLHRLDGRLQPDASRRMPPGDRFARGDVHRDEGERGRGMVGRVPRRAGGLADLGNGFEQLKSCTHLGQVAWDHTDLRIAAAEPPLSRSVEVEEADVETNVETDVEANVEAEVRRARSRGRSSPFAKPPADWAGRRSGGFFFLTVLLAITSYHTNKTRLAEAPFGLVGDDKGPGSEPPPRNRIGITTAFMPSRRRSPAAPGKPSFPYFKADYLPRRREQFLSRANGLSTSITP</sequence>
<protein>
    <submittedName>
        <fullName evidence="2">Uncharacterized protein</fullName>
    </submittedName>
</protein>
<dbReference type="AlphaFoldDB" id="K0S525"/>
<gene>
    <name evidence="2" type="ORF">THAOC_19766</name>
</gene>
<evidence type="ECO:0000313" key="3">
    <source>
        <dbReference type="Proteomes" id="UP000266841"/>
    </source>
</evidence>
<dbReference type="EMBL" id="AGNL01021928">
    <property type="protein sequence ID" value="EJK59959.1"/>
    <property type="molecule type" value="Genomic_DNA"/>
</dbReference>
<feature type="region of interest" description="Disordered" evidence="1">
    <location>
        <begin position="60"/>
        <end position="100"/>
    </location>
</feature>
<reference evidence="2 3" key="1">
    <citation type="journal article" date="2012" name="Genome Biol.">
        <title>Genome and low-iron response of an oceanic diatom adapted to chronic iron limitation.</title>
        <authorList>
            <person name="Lommer M."/>
            <person name="Specht M."/>
            <person name="Roy A.S."/>
            <person name="Kraemer L."/>
            <person name="Andreson R."/>
            <person name="Gutowska M.A."/>
            <person name="Wolf J."/>
            <person name="Bergner S.V."/>
            <person name="Schilhabel M.B."/>
            <person name="Klostermeier U.C."/>
            <person name="Beiko R.G."/>
            <person name="Rosenstiel P."/>
            <person name="Hippler M."/>
            <person name="Laroche J."/>
        </authorList>
    </citation>
    <scope>NUCLEOTIDE SEQUENCE [LARGE SCALE GENOMIC DNA]</scope>
    <source>
        <strain evidence="2 3">CCMP1005</strain>
    </source>
</reference>
<evidence type="ECO:0000313" key="2">
    <source>
        <dbReference type="EMBL" id="EJK59959.1"/>
    </source>
</evidence>
<feature type="compositionally biased region" description="Low complexity" evidence="1">
    <location>
        <begin position="85"/>
        <end position="99"/>
    </location>
</feature>
<feature type="region of interest" description="Disordered" evidence="1">
    <location>
        <begin position="118"/>
        <end position="193"/>
    </location>
</feature>
<evidence type="ECO:0000256" key="1">
    <source>
        <dbReference type="SAM" id="MobiDB-lite"/>
    </source>
</evidence>
<feature type="region of interest" description="Disordered" evidence="1">
    <location>
        <begin position="339"/>
        <end position="358"/>
    </location>
</feature>
<dbReference type="Proteomes" id="UP000266841">
    <property type="component" value="Unassembled WGS sequence"/>
</dbReference>
<keyword evidence="3" id="KW-1185">Reference proteome</keyword>
<accession>K0S525</accession>
<comment type="caution">
    <text evidence="2">The sequence shown here is derived from an EMBL/GenBank/DDBJ whole genome shotgun (WGS) entry which is preliminary data.</text>
</comment>
<organism evidence="2 3">
    <name type="scientific">Thalassiosira oceanica</name>
    <name type="common">Marine diatom</name>
    <dbReference type="NCBI Taxonomy" id="159749"/>
    <lineage>
        <taxon>Eukaryota</taxon>
        <taxon>Sar</taxon>
        <taxon>Stramenopiles</taxon>
        <taxon>Ochrophyta</taxon>
        <taxon>Bacillariophyta</taxon>
        <taxon>Coscinodiscophyceae</taxon>
        <taxon>Thalassiosirophycidae</taxon>
        <taxon>Thalassiosirales</taxon>
        <taxon>Thalassiosiraceae</taxon>
        <taxon>Thalassiosira</taxon>
    </lineage>
</organism>
<proteinExistence type="predicted"/>
<feature type="compositionally biased region" description="Basic and acidic residues" evidence="1">
    <location>
        <begin position="66"/>
        <end position="84"/>
    </location>
</feature>
<feature type="compositionally biased region" description="Basic and acidic residues" evidence="1">
    <location>
        <begin position="152"/>
        <end position="186"/>
    </location>
</feature>